<evidence type="ECO:0000313" key="2">
    <source>
        <dbReference type="Proteomes" id="UP001500630"/>
    </source>
</evidence>
<gene>
    <name evidence="1" type="ORF">GCM10022419_057020</name>
</gene>
<proteinExistence type="predicted"/>
<protein>
    <recommendedName>
        <fullName evidence="3">Phosphotransferase</fullName>
    </recommendedName>
</protein>
<dbReference type="Pfam" id="PF13671">
    <property type="entry name" value="AAA_33"/>
    <property type="match status" value="1"/>
</dbReference>
<dbReference type="Proteomes" id="UP001500630">
    <property type="component" value="Unassembled WGS sequence"/>
</dbReference>
<sequence>MKGVVLITGVSAAGKSTVAQALAERLPRSAHVRGDAFRRMVVNGGAPMTPEMTGEAVRQLHLRYRLAAQAADLYFNEGFTAIVQDVILGEDLERFTKLVRSRPLHVIVLAPAPSAVAERERRRAKTGYGGAWTIAQLDGVLRAETPRLGLWLDSSRQSPGETVDEIISRAGEAVISGDHPLK</sequence>
<dbReference type="Gene3D" id="3.40.50.300">
    <property type="entry name" value="P-loop containing nucleotide triphosphate hydrolases"/>
    <property type="match status" value="1"/>
</dbReference>
<dbReference type="RefSeq" id="WP_345566437.1">
    <property type="nucleotide sequence ID" value="NZ_BAABDQ010000013.1"/>
</dbReference>
<accession>A0ABP6XL11</accession>
<evidence type="ECO:0000313" key="1">
    <source>
        <dbReference type="EMBL" id="GAA3568804.1"/>
    </source>
</evidence>
<dbReference type="InterPro" id="IPR027417">
    <property type="entry name" value="P-loop_NTPase"/>
</dbReference>
<organism evidence="1 2">
    <name type="scientific">Nonomuraea rosea</name>
    <dbReference type="NCBI Taxonomy" id="638574"/>
    <lineage>
        <taxon>Bacteria</taxon>
        <taxon>Bacillati</taxon>
        <taxon>Actinomycetota</taxon>
        <taxon>Actinomycetes</taxon>
        <taxon>Streptosporangiales</taxon>
        <taxon>Streptosporangiaceae</taxon>
        <taxon>Nonomuraea</taxon>
    </lineage>
</organism>
<dbReference type="EMBL" id="BAABDQ010000013">
    <property type="protein sequence ID" value="GAA3568804.1"/>
    <property type="molecule type" value="Genomic_DNA"/>
</dbReference>
<dbReference type="SUPFAM" id="SSF52540">
    <property type="entry name" value="P-loop containing nucleoside triphosphate hydrolases"/>
    <property type="match status" value="1"/>
</dbReference>
<reference evidence="2" key="1">
    <citation type="journal article" date="2019" name="Int. J. Syst. Evol. Microbiol.">
        <title>The Global Catalogue of Microorganisms (GCM) 10K type strain sequencing project: providing services to taxonomists for standard genome sequencing and annotation.</title>
        <authorList>
            <consortium name="The Broad Institute Genomics Platform"/>
            <consortium name="The Broad Institute Genome Sequencing Center for Infectious Disease"/>
            <person name="Wu L."/>
            <person name="Ma J."/>
        </authorList>
    </citation>
    <scope>NUCLEOTIDE SEQUENCE [LARGE SCALE GENOMIC DNA]</scope>
    <source>
        <strain evidence="2">JCM 17326</strain>
    </source>
</reference>
<comment type="caution">
    <text evidence="1">The sequence shown here is derived from an EMBL/GenBank/DDBJ whole genome shotgun (WGS) entry which is preliminary data.</text>
</comment>
<evidence type="ECO:0008006" key="3">
    <source>
        <dbReference type="Google" id="ProtNLM"/>
    </source>
</evidence>
<keyword evidence="2" id="KW-1185">Reference proteome</keyword>
<name>A0ABP6XL11_9ACTN</name>